<accession>A0A1I7WKR2</accession>
<dbReference type="AlphaFoldDB" id="A0A1I7WKR2"/>
<protein>
    <submittedName>
        <fullName evidence="2">CST complex subunit CTC1</fullName>
    </submittedName>
</protein>
<keyword evidence="1" id="KW-1185">Reference proteome</keyword>
<proteinExistence type="predicted"/>
<evidence type="ECO:0000313" key="1">
    <source>
        <dbReference type="Proteomes" id="UP000095283"/>
    </source>
</evidence>
<dbReference type="WBParaSite" id="Hba_05673">
    <property type="protein sequence ID" value="Hba_05673"/>
    <property type="gene ID" value="Hba_05673"/>
</dbReference>
<dbReference type="Proteomes" id="UP000095283">
    <property type="component" value="Unplaced"/>
</dbReference>
<organism evidence="1 2">
    <name type="scientific">Heterorhabditis bacteriophora</name>
    <name type="common">Entomopathogenic nematode worm</name>
    <dbReference type="NCBI Taxonomy" id="37862"/>
    <lineage>
        <taxon>Eukaryota</taxon>
        <taxon>Metazoa</taxon>
        <taxon>Ecdysozoa</taxon>
        <taxon>Nematoda</taxon>
        <taxon>Chromadorea</taxon>
        <taxon>Rhabditida</taxon>
        <taxon>Rhabditina</taxon>
        <taxon>Rhabditomorpha</taxon>
        <taxon>Strongyloidea</taxon>
        <taxon>Heterorhabditidae</taxon>
        <taxon>Heterorhabditis</taxon>
    </lineage>
</organism>
<reference evidence="2" key="1">
    <citation type="submission" date="2016-11" db="UniProtKB">
        <authorList>
            <consortium name="WormBaseParasite"/>
        </authorList>
    </citation>
    <scope>IDENTIFICATION</scope>
</reference>
<sequence length="96" mass="10460">MKGEEPSAESLGLSRIGVTVLLYCISEVSLIGANIQRGCETCTESSIVGMVTPWSRVCSLKFGDKLHLKLNIDAKSIANKGSCKNFEERVQENVKI</sequence>
<name>A0A1I7WKR2_HETBA</name>
<evidence type="ECO:0000313" key="2">
    <source>
        <dbReference type="WBParaSite" id="Hba_05673"/>
    </source>
</evidence>